<feature type="transmembrane region" description="Helical" evidence="1">
    <location>
        <begin position="26"/>
        <end position="44"/>
    </location>
</feature>
<feature type="transmembrane region" description="Helical" evidence="1">
    <location>
        <begin position="51"/>
        <end position="67"/>
    </location>
</feature>
<organism evidence="2 3">
    <name type="scientific">Lactobacillus crispatus</name>
    <dbReference type="NCBI Taxonomy" id="47770"/>
    <lineage>
        <taxon>Bacteria</taxon>
        <taxon>Bacillati</taxon>
        <taxon>Bacillota</taxon>
        <taxon>Bacilli</taxon>
        <taxon>Lactobacillales</taxon>
        <taxon>Lactobacillaceae</taxon>
        <taxon>Lactobacillus</taxon>
    </lineage>
</organism>
<reference evidence="2" key="1">
    <citation type="submission" date="2024-06" db="EMBL/GenBank/DDBJ databases">
        <title>Vaginal Lactobacillus fatty acid response mechanisms reveal a metabolite-targeted strategy for bacterial vaginosis treatment.</title>
        <authorList>
            <person name="Zhu M."/>
            <person name="Blainey P.C."/>
            <person name="Bloom S.M."/>
            <person name="Kwon D.S."/>
        </authorList>
    </citation>
    <scope>NUCLEOTIDE SEQUENCE</scope>
    <source>
        <strain evidence="2">194_F1_1</strain>
    </source>
</reference>
<gene>
    <name evidence="2" type="ORF">ABVC42_13955</name>
</gene>
<keyword evidence="1" id="KW-1133">Transmembrane helix</keyword>
<protein>
    <submittedName>
        <fullName evidence="2">Uncharacterized protein</fullName>
    </submittedName>
</protein>
<keyword evidence="3" id="KW-1185">Reference proteome</keyword>
<evidence type="ECO:0000313" key="2">
    <source>
        <dbReference type="EMBL" id="MES5150935.1"/>
    </source>
</evidence>
<keyword evidence="1" id="KW-0812">Transmembrane</keyword>
<evidence type="ECO:0000256" key="1">
    <source>
        <dbReference type="SAM" id="Phobius"/>
    </source>
</evidence>
<name>A0ABV2BCI0_9LACO</name>
<proteinExistence type="predicted"/>
<dbReference type="EMBL" id="JBETVU010000013">
    <property type="protein sequence ID" value="MES5150935.1"/>
    <property type="molecule type" value="Genomic_DNA"/>
</dbReference>
<feature type="transmembrane region" description="Helical" evidence="1">
    <location>
        <begin position="82"/>
        <end position="106"/>
    </location>
</feature>
<dbReference type="RefSeq" id="WP_240722183.1">
    <property type="nucleotide sequence ID" value="NZ_JBETVU010000013.1"/>
</dbReference>
<dbReference type="Proteomes" id="UP001434419">
    <property type="component" value="Unassembled WGS sequence"/>
</dbReference>
<comment type="caution">
    <text evidence="2">The sequence shown here is derived from an EMBL/GenBank/DDBJ whole genome shotgun (WGS) entry which is preliminary data.</text>
</comment>
<evidence type="ECO:0000313" key="3">
    <source>
        <dbReference type="Proteomes" id="UP001434419"/>
    </source>
</evidence>
<accession>A0ABV2BCI0</accession>
<keyword evidence="1" id="KW-0472">Membrane</keyword>
<sequence>MAEEIDKATSKDVQQLIEKVNHNMKIAGIINLIIGIITLILCIALSVLRGFILQGVISIVLGIIYLYRTNKLGNNAWEHMDVLIILVIINLFFGAFIPAIFIGFALKNRHKINVETNKSYL</sequence>